<evidence type="ECO:0000256" key="5">
    <source>
        <dbReference type="ARBA" id="ARBA00023014"/>
    </source>
</evidence>
<dbReference type="Proteomes" id="UP000198329">
    <property type="component" value="Chromosome I"/>
</dbReference>
<dbReference type="Gene3D" id="3.20.20.70">
    <property type="entry name" value="Aldolase class I"/>
    <property type="match status" value="1"/>
</dbReference>
<name>A0AAC9XXS9_9GAMM</name>
<dbReference type="SUPFAM" id="SSF102114">
    <property type="entry name" value="Radical SAM enzymes"/>
    <property type="match status" value="1"/>
</dbReference>
<evidence type="ECO:0000256" key="4">
    <source>
        <dbReference type="ARBA" id="ARBA00023004"/>
    </source>
</evidence>
<dbReference type="PANTHER" id="PTHR11228:SF7">
    <property type="entry name" value="PQQA PEPTIDE CYCLASE"/>
    <property type="match status" value="1"/>
</dbReference>
<dbReference type="KEGG" id="png:PNIG_a2315"/>
<dbReference type="GO" id="GO:0051536">
    <property type="term" value="F:iron-sulfur cluster binding"/>
    <property type="evidence" value="ECO:0007669"/>
    <property type="project" value="UniProtKB-KW"/>
</dbReference>
<dbReference type="Pfam" id="PF04055">
    <property type="entry name" value="Radical_SAM"/>
    <property type="match status" value="1"/>
</dbReference>
<dbReference type="PANTHER" id="PTHR11228">
    <property type="entry name" value="RADICAL SAM DOMAIN PROTEIN"/>
    <property type="match status" value="1"/>
</dbReference>
<dbReference type="InterPro" id="IPR050377">
    <property type="entry name" value="Radical_SAM_PqqE_MftC-like"/>
</dbReference>
<evidence type="ECO:0000313" key="7">
    <source>
        <dbReference type="EMBL" id="ASM54347.1"/>
    </source>
</evidence>
<evidence type="ECO:0000259" key="6">
    <source>
        <dbReference type="PROSITE" id="PS51918"/>
    </source>
</evidence>
<organism evidence="7 8">
    <name type="scientific">Pseudoalteromonas nigrifaciens</name>
    <dbReference type="NCBI Taxonomy" id="28109"/>
    <lineage>
        <taxon>Bacteria</taxon>
        <taxon>Pseudomonadati</taxon>
        <taxon>Pseudomonadota</taxon>
        <taxon>Gammaproteobacteria</taxon>
        <taxon>Alteromonadales</taxon>
        <taxon>Pseudoalteromonadaceae</taxon>
        <taxon>Pseudoalteromonas</taxon>
    </lineage>
</organism>
<dbReference type="CDD" id="cd01335">
    <property type="entry name" value="Radical_SAM"/>
    <property type="match status" value="1"/>
</dbReference>
<dbReference type="InterPro" id="IPR058240">
    <property type="entry name" value="rSAM_sf"/>
</dbReference>
<dbReference type="EMBL" id="CP011036">
    <property type="protein sequence ID" value="ASM54347.1"/>
    <property type="molecule type" value="Genomic_DNA"/>
</dbReference>
<dbReference type="GO" id="GO:0006783">
    <property type="term" value="P:heme biosynthetic process"/>
    <property type="evidence" value="ECO:0007669"/>
    <property type="project" value="TreeGrafter"/>
</dbReference>
<feature type="domain" description="Radical SAM core" evidence="6">
    <location>
        <begin position="38"/>
        <end position="262"/>
    </location>
</feature>
<dbReference type="GeneID" id="300941984"/>
<keyword evidence="3" id="KW-0479">Metal-binding</keyword>
<reference evidence="7 8" key="1">
    <citation type="submission" date="2015-03" db="EMBL/GenBank/DDBJ databases">
        <authorList>
            <person name="Xie B.-B."/>
            <person name="Rong J.-C."/>
            <person name="Qin Q.-L."/>
            <person name="Zhang Y.-Z."/>
        </authorList>
    </citation>
    <scope>NUCLEOTIDE SEQUENCE [LARGE SCALE GENOMIC DNA]</scope>
    <source>
        <strain evidence="7 8">KMM 661</strain>
    </source>
</reference>
<dbReference type="PROSITE" id="PS51918">
    <property type="entry name" value="RADICAL_SAM"/>
    <property type="match status" value="1"/>
</dbReference>
<protein>
    <recommendedName>
        <fullName evidence="6">Radical SAM core domain-containing protein</fullName>
    </recommendedName>
</protein>
<evidence type="ECO:0000256" key="1">
    <source>
        <dbReference type="ARBA" id="ARBA00001966"/>
    </source>
</evidence>
<accession>A0AAC9XXS9</accession>
<evidence type="ECO:0000256" key="3">
    <source>
        <dbReference type="ARBA" id="ARBA00022723"/>
    </source>
</evidence>
<keyword evidence="2" id="KW-0949">S-adenosyl-L-methionine</keyword>
<dbReference type="AlphaFoldDB" id="A0AAC9XXS9"/>
<dbReference type="InterPro" id="IPR007197">
    <property type="entry name" value="rSAM"/>
</dbReference>
<dbReference type="SFLD" id="SFLDS00029">
    <property type="entry name" value="Radical_SAM"/>
    <property type="match status" value="1"/>
</dbReference>
<dbReference type="InterPro" id="IPR013785">
    <property type="entry name" value="Aldolase_TIM"/>
</dbReference>
<dbReference type="GO" id="GO:0046872">
    <property type="term" value="F:metal ion binding"/>
    <property type="evidence" value="ECO:0007669"/>
    <property type="project" value="UniProtKB-KW"/>
</dbReference>
<keyword evidence="5" id="KW-0411">Iron-sulfur</keyword>
<keyword evidence="8" id="KW-1185">Reference proteome</keyword>
<proteinExistence type="predicted"/>
<sequence>MAGTYKVRYGPDGVHLFDRTTGTNILMDEILVPEREWSKSPRQVSIALTNLCNLNCTHCYAPKSSSELDLSTLQQWLVELDKNGCFGVGFGGGEPTLYKGFVELCEFGSRETELAITFTTHGHTLTEKLIGKLKGHVHFIRVSMDGVGGNYESIRGKKFTDLLHSLSLLQDQISYGINYVVNATTINDLDRAVAICEKFGASELLLLPEVCSGLGAGIDELSLKALHQWAKDYKGSVRLSVSEPFKAEFQVIEPCIKENDIQSYIHINANAEVKRNSFTNDCVLIGTNGVLSALEKLAI</sequence>
<evidence type="ECO:0000313" key="8">
    <source>
        <dbReference type="Proteomes" id="UP000198329"/>
    </source>
</evidence>
<dbReference type="GO" id="GO:0003824">
    <property type="term" value="F:catalytic activity"/>
    <property type="evidence" value="ECO:0007669"/>
    <property type="project" value="InterPro"/>
</dbReference>
<dbReference type="SFLD" id="SFLDG01067">
    <property type="entry name" value="SPASM/twitch_domain_containing"/>
    <property type="match status" value="1"/>
</dbReference>
<comment type="cofactor">
    <cofactor evidence="1">
        <name>[4Fe-4S] cluster</name>
        <dbReference type="ChEBI" id="CHEBI:49883"/>
    </cofactor>
</comment>
<keyword evidence="4" id="KW-0408">Iron</keyword>
<gene>
    <name evidence="7" type="ORF">PNIG_a2315</name>
</gene>
<evidence type="ECO:0000256" key="2">
    <source>
        <dbReference type="ARBA" id="ARBA00022691"/>
    </source>
</evidence>
<dbReference type="RefSeq" id="WP_089368384.1">
    <property type="nucleotide sequence ID" value="NZ_BJXZ01000055.1"/>
</dbReference>